<evidence type="ECO:0000256" key="2">
    <source>
        <dbReference type="ARBA" id="ARBA00007599"/>
    </source>
</evidence>
<dbReference type="Proteomes" id="UP000198648">
    <property type="component" value="Unassembled WGS sequence"/>
</dbReference>
<dbReference type="InterPro" id="IPR003442">
    <property type="entry name" value="T6A_TsaE"/>
</dbReference>
<dbReference type="GO" id="GO:0046872">
    <property type="term" value="F:metal ion binding"/>
    <property type="evidence" value="ECO:0007669"/>
    <property type="project" value="UniProtKB-KW"/>
</dbReference>
<comment type="subcellular location">
    <subcellularLocation>
        <location evidence="1">Cytoplasm</location>
    </subcellularLocation>
</comment>
<protein>
    <recommendedName>
        <fullName evidence="3">tRNA threonylcarbamoyladenosine biosynthesis protein TsaE</fullName>
    </recommendedName>
    <alternativeName>
        <fullName evidence="10">t(6)A37 threonylcarbamoyladenosine biosynthesis protein TsaE</fullName>
    </alternativeName>
</protein>
<dbReference type="EMBL" id="FOEI01000001">
    <property type="protein sequence ID" value="SEP61714.1"/>
    <property type="molecule type" value="Genomic_DNA"/>
</dbReference>
<keyword evidence="4" id="KW-0963">Cytoplasm</keyword>
<keyword evidence="6" id="KW-0479">Metal-binding</keyword>
<dbReference type="AlphaFoldDB" id="A0A1H8ZBF5"/>
<evidence type="ECO:0000256" key="6">
    <source>
        <dbReference type="ARBA" id="ARBA00022723"/>
    </source>
</evidence>
<dbReference type="Gene3D" id="3.40.50.300">
    <property type="entry name" value="P-loop containing nucleotide triphosphate hydrolases"/>
    <property type="match status" value="1"/>
</dbReference>
<evidence type="ECO:0000256" key="9">
    <source>
        <dbReference type="ARBA" id="ARBA00022842"/>
    </source>
</evidence>
<gene>
    <name evidence="11" type="ORF">SAMN05444005_101606</name>
</gene>
<evidence type="ECO:0000256" key="5">
    <source>
        <dbReference type="ARBA" id="ARBA00022694"/>
    </source>
</evidence>
<evidence type="ECO:0000256" key="3">
    <source>
        <dbReference type="ARBA" id="ARBA00019010"/>
    </source>
</evidence>
<evidence type="ECO:0000313" key="11">
    <source>
        <dbReference type="EMBL" id="SEP61714.1"/>
    </source>
</evidence>
<keyword evidence="9" id="KW-0460">Magnesium</keyword>
<dbReference type="Pfam" id="PF02367">
    <property type="entry name" value="TsaE"/>
    <property type="match status" value="1"/>
</dbReference>
<dbReference type="GO" id="GO:0002949">
    <property type="term" value="P:tRNA threonylcarbamoyladenosine modification"/>
    <property type="evidence" value="ECO:0007669"/>
    <property type="project" value="InterPro"/>
</dbReference>
<dbReference type="NCBIfam" id="TIGR00150">
    <property type="entry name" value="T6A_YjeE"/>
    <property type="match status" value="1"/>
</dbReference>
<dbReference type="STRING" id="1299341.SAMN05444005_101606"/>
<keyword evidence="5" id="KW-0819">tRNA processing</keyword>
<evidence type="ECO:0000256" key="1">
    <source>
        <dbReference type="ARBA" id="ARBA00004496"/>
    </source>
</evidence>
<sequence>MQVTISKNMIETYSLEEINKIAKQILSTPNLKKVITFHATMGAGKTTLIKELVKELGVTGNSSSPTFSLVNEYQSDSGEIIYHFDLYRINDELEAYDMGIDEYFYSDNWCFIEWPEKIPHLLPLDHASIVIRPLLNGKREILLKND</sequence>
<dbReference type="GO" id="GO:0005524">
    <property type="term" value="F:ATP binding"/>
    <property type="evidence" value="ECO:0007669"/>
    <property type="project" value="UniProtKB-KW"/>
</dbReference>
<comment type="similarity">
    <text evidence="2">Belongs to the TsaE family.</text>
</comment>
<reference evidence="11 12" key="1">
    <citation type="submission" date="2016-10" db="EMBL/GenBank/DDBJ databases">
        <authorList>
            <person name="de Groot N.N."/>
        </authorList>
    </citation>
    <scope>NUCLEOTIDE SEQUENCE [LARGE SCALE GENOMIC DNA]</scope>
    <source>
        <strain evidence="11 12">DSM 27078</strain>
    </source>
</reference>
<dbReference type="PANTHER" id="PTHR33540:SF2">
    <property type="entry name" value="TRNA THREONYLCARBAMOYLADENOSINE BIOSYNTHESIS PROTEIN TSAE"/>
    <property type="match status" value="1"/>
</dbReference>
<dbReference type="PANTHER" id="PTHR33540">
    <property type="entry name" value="TRNA THREONYLCARBAMOYLADENOSINE BIOSYNTHESIS PROTEIN TSAE"/>
    <property type="match status" value="1"/>
</dbReference>
<proteinExistence type="inferred from homology"/>
<dbReference type="InterPro" id="IPR027417">
    <property type="entry name" value="P-loop_NTPase"/>
</dbReference>
<evidence type="ECO:0000256" key="4">
    <source>
        <dbReference type="ARBA" id="ARBA00022490"/>
    </source>
</evidence>
<name>A0A1H8ZBF5_9FLAO</name>
<keyword evidence="12" id="KW-1185">Reference proteome</keyword>
<evidence type="ECO:0000256" key="10">
    <source>
        <dbReference type="ARBA" id="ARBA00032441"/>
    </source>
</evidence>
<organism evidence="11 12">
    <name type="scientific">Flavobacterium urocaniciphilum</name>
    <dbReference type="NCBI Taxonomy" id="1299341"/>
    <lineage>
        <taxon>Bacteria</taxon>
        <taxon>Pseudomonadati</taxon>
        <taxon>Bacteroidota</taxon>
        <taxon>Flavobacteriia</taxon>
        <taxon>Flavobacteriales</taxon>
        <taxon>Flavobacteriaceae</taxon>
        <taxon>Flavobacterium</taxon>
    </lineage>
</organism>
<evidence type="ECO:0000256" key="8">
    <source>
        <dbReference type="ARBA" id="ARBA00022840"/>
    </source>
</evidence>
<evidence type="ECO:0000256" key="7">
    <source>
        <dbReference type="ARBA" id="ARBA00022741"/>
    </source>
</evidence>
<evidence type="ECO:0000313" key="12">
    <source>
        <dbReference type="Proteomes" id="UP000198648"/>
    </source>
</evidence>
<accession>A0A1H8ZBF5</accession>
<keyword evidence="8" id="KW-0067">ATP-binding</keyword>
<keyword evidence="7" id="KW-0547">Nucleotide-binding</keyword>
<dbReference type="GO" id="GO:0005737">
    <property type="term" value="C:cytoplasm"/>
    <property type="evidence" value="ECO:0007669"/>
    <property type="project" value="UniProtKB-SubCell"/>
</dbReference>
<dbReference type="SUPFAM" id="SSF52540">
    <property type="entry name" value="P-loop containing nucleoside triphosphate hydrolases"/>
    <property type="match status" value="1"/>
</dbReference>